<dbReference type="SMART" id="SM00382">
    <property type="entry name" value="AAA"/>
    <property type="match status" value="1"/>
</dbReference>
<proteinExistence type="predicted"/>
<keyword evidence="3" id="KW-1185">Reference proteome</keyword>
<accession>A0A023D8K2</accession>
<dbReference type="InterPro" id="IPR051396">
    <property type="entry name" value="Bact_Antivir_Def_Nuclease"/>
</dbReference>
<dbReference type="InterPro" id="IPR003959">
    <property type="entry name" value="ATPase_AAA_core"/>
</dbReference>
<reference evidence="2 3" key="2">
    <citation type="journal article" date="2014" name="FEMS Microbiol. Lett.">
        <title>Draft genomic DNA sequence of the facultatively methylotrophic bacterium Acidomonas methanolica type strain MB58.</title>
        <authorList>
            <person name="Higashiura N."/>
            <person name="Hadano H."/>
            <person name="Hirakawa H."/>
            <person name="Matsutani M."/>
            <person name="Takabe S."/>
            <person name="Matsushita K."/>
            <person name="Azuma Y."/>
        </authorList>
    </citation>
    <scope>NUCLEOTIDE SEQUENCE [LARGE SCALE GENOMIC DNA]</scope>
    <source>
        <strain evidence="2 3">MB58</strain>
    </source>
</reference>
<dbReference type="Proteomes" id="UP000019760">
    <property type="component" value="Unassembled WGS sequence"/>
</dbReference>
<dbReference type="EMBL" id="BAND01000099">
    <property type="protein sequence ID" value="GAJ30050.1"/>
    <property type="molecule type" value="Genomic_DNA"/>
</dbReference>
<dbReference type="AlphaFoldDB" id="A0A023D8K2"/>
<evidence type="ECO:0000259" key="1">
    <source>
        <dbReference type="SMART" id="SM00382"/>
    </source>
</evidence>
<evidence type="ECO:0000313" key="3">
    <source>
        <dbReference type="Proteomes" id="UP000019760"/>
    </source>
</evidence>
<feature type="domain" description="AAA+ ATPase" evidence="1">
    <location>
        <begin position="188"/>
        <end position="435"/>
    </location>
</feature>
<organism evidence="2 3">
    <name type="scientific">Acidomonas methanolica NBRC 104435</name>
    <dbReference type="NCBI Taxonomy" id="1231351"/>
    <lineage>
        <taxon>Bacteria</taxon>
        <taxon>Pseudomonadati</taxon>
        <taxon>Pseudomonadota</taxon>
        <taxon>Alphaproteobacteria</taxon>
        <taxon>Acetobacterales</taxon>
        <taxon>Acetobacteraceae</taxon>
        <taxon>Acidomonas</taxon>
    </lineage>
</organism>
<dbReference type="GO" id="GO:0016887">
    <property type="term" value="F:ATP hydrolysis activity"/>
    <property type="evidence" value="ECO:0007669"/>
    <property type="project" value="InterPro"/>
</dbReference>
<gene>
    <name evidence="2" type="ORF">Amme_100_013</name>
</gene>
<comment type="caution">
    <text evidence="2">The sequence shown here is derived from an EMBL/GenBank/DDBJ whole genome shotgun (WGS) entry which is preliminary data.</text>
</comment>
<name>A0A023D8K2_ACIMT</name>
<dbReference type="SUPFAM" id="SSF52540">
    <property type="entry name" value="P-loop containing nucleoside triphosphate hydrolases"/>
    <property type="match status" value="1"/>
</dbReference>
<evidence type="ECO:0000313" key="2">
    <source>
        <dbReference type="EMBL" id="GAJ30050.1"/>
    </source>
</evidence>
<dbReference type="PANTHER" id="PTHR43581">
    <property type="entry name" value="ATP/GTP PHOSPHATASE"/>
    <property type="match status" value="1"/>
</dbReference>
<dbReference type="InterPro" id="IPR003593">
    <property type="entry name" value="AAA+_ATPase"/>
</dbReference>
<dbReference type="InterPro" id="IPR027417">
    <property type="entry name" value="P-loop_NTPase"/>
</dbReference>
<dbReference type="Pfam" id="PF13304">
    <property type="entry name" value="AAA_21"/>
    <property type="match status" value="1"/>
</dbReference>
<dbReference type="RefSeq" id="WP_042060602.1">
    <property type="nucleotide sequence ID" value="NZ_BAND01000099.1"/>
</dbReference>
<reference evidence="3" key="1">
    <citation type="journal article" date="2014" name="FEMS Microbiol. Lett.">
        <title>Draft Genomic DNA Sequence of the Facultatively Methylotrophic Bacterium Acidomonas methanolica type strain MB58.</title>
        <authorList>
            <person name="Higashiura N."/>
            <person name="Hadano H."/>
            <person name="Hirakawa H."/>
            <person name="Matsutani M."/>
            <person name="Takabe S."/>
            <person name="Matsushita K."/>
            <person name="Azuma Y."/>
        </authorList>
    </citation>
    <scope>NUCLEOTIDE SEQUENCE [LARGE SCALE GENOMIC DNA]</scope>
    <source>
        <strain evidence="3">MB58</strain>
    </source>
</reference>
<sequence>MTYFRVLPVGTRPPGGAIAHAYLLTDNWDDWFKFSTLYTLVIYDENGDHHSIGGVKIGQFAMAEDQRRPHLPGRFDTLDDRFFSLGQDDTYYDALNALGAGTRDRVLRALRDVALDSDLFERALAEKVTGTSLLRSVDRSTVTGQFHRMAQGGARLTSYEFSYTARRRSRRVEPLNLAFTVAPESYPPTNVHVLIGRNGVGKTTLLNDMTRAIVDQDAGASEVGAFTAEPDDLDDSLFTSLVSVTFSAFDPFEPLPNRQDKSQGVRYAYIGLKLIGKDKDGKPKPPKSPDGLSGDFVSSVMICRQSGRVDRWERALNMLQADPIFRDADVSALARSDDDPEEVKAEARRLFKNLSSGHKIVLLTITRLVETVEEKTLVLLDEPEAHLHPPLLSAFVRALSDLLINRNGVALIATHSPVVLQEVPKSCVWMVRRTGTRSVADRPEIQTFGENVGLLTREVFGLEVTQSGFHKMLRDAVAELPNYSRVVRRFSGELGDEARAIVQGLLAARDNPGDEDL</sequence>
<dbReference type="OrthoDB" id="9816534at2"/>
<protein>
    <recommendedName>
        <fullName evidence="1">AAA+ ATPase domain-containing protein</fullName>
    </recommendedName>
</protein>
<dbReference type="GO" id="GO:0005524">
    <property type="term" value="F:ATP binding"/>
    <property type="evidence" value="ECO:0007669"/>
    <property type="project" value="InterPro"/>
</dbReference>
<dbReference type="PANTHER" id="PTHR43581:SF2">
    <property type="entry name" value="EXCINUCLEASE ATPASE SUBUNIT"/>
    <property type="match status" value="1"/>
</dbReference>
<dbReference type="Gene3D" id="3.40.50.300">
    <property type="entry name" value="P-loop containing nucleotide triphosphate hydrolases"/>
    <property type="match status" value="1"/>
</dbReference>